<keyword evidence="9" id="KW-0285">Flavoprotein</keyword>
<dbReference type="InterPro" id="IPR046373">
    <property type="entry name" value="Acyl-CoA_Oxase/DH_mid-dom_sf"/>
</dbReference>
<dbReference type="SUPFAM" id="SSF56645">
    <property type="entry name" value="Acyl-CoA dehydrogenase NM domain-like"/>
    <property type="match status" value="2"/>
</dbReference>
<dbReference type="SUPFAM" id="SSF47203">
    <property type="entry name" value="Acyl-CoA dehydrogenase C-terminal domain-like"/>
    <property type="match status" value="2"/>
</dbReference>
<evidence type="ECO:0000256" key="8">
    <source>
        <dbReference type="ARBA" id="ARBA00012033"/>
    </source>
</evidence>
<evidence type="ECO:0000256" key="4">
    <source>
        <dbReference type="ARBA" id="ARBA00005198"/>
    </source>
</evidence>
<evidence type="ECO:0000313" key="24">
    <source>
        <dbReference type="Proteomes" id="UP000050741"/>
    </source>
</evidence>
<evidence type="ECO:0000256" key="1">
    <source>
        <dbReference type="ARBA" id="ARBA00001974"/>
    </source>
</evidence>
<evidence type="ECO:0000313" key="25">
    <source>
        <dbReference type="WBParaSite" id="GPLIN_000655100"/>
    </source>
</evidence>
<reference evidence="25" key="2">
    <citation type="submission" date="2016-06" db="UniProtKB">
        <authorList>
            <consortium name="WormBaseParasite"/>
        </authorList>
    </citation>
    <scope>IDENTIFICATION</scope>
</reference>
<keyword evidence="17 20" id="KW-0472">Membrane</keyword>
<dbReference type="PROSITE" id="PS00072">
    <property type="entry name" value="ACYL_COA_DH_1"/>
    <property type="match status" value="1"/>
</dbReference>
<proteinExistence type="inferred from homology"/>
<evidence type="ECO:0000256" key="10">
    <source>
        <dbReference type="ARBA" id="ARBA00022692"/>
    </source>
</evidence>
<evidence type="ECO:0000256" key="15">
    <source>
        <dbReference type="ARBA" id="ARBA00023098"/>
    </source>
</evidence>
<feature type="domain" description="Acyl-CoA dehydrogenase/oxidase C-terminal" evidence="21">
    <location>
        <begin position="611"/>
        <end position="760"/>
    </location>
</feature>
<comment type="similarity">
    <text evidence="6">Belongs to the acyl-CoA dehydrogenase family.</text>
</comment>
<dbReference type="EC" id="1.3.8.7" evidence="8"/>
<name>A0A183C108_GLOPA</name>
<dbReference type="Proteomes" id="UP000050741">
    <property type="component" value="Unassembled WGS sequence"/>
</dbReference>
<feature type="domain" description="Acyl-CoA oxidase/dehydrogenase middle" evidence="22">
    <location>
        <begin position="502"/>
        <end position="599"/>
    </location>
</feature>
<reference evidence="24" key="1">
    <citation type="submission" date="2014-05" db="EMBL/GenBank/DDBJ databases">
        <title>The genome and life-stage specific transcriptomes of Globodera pallida elucidate key aspects of plant parasitism by a cyst nematode.</title>
        <authorList>
            <person name="Cotton J.A."/>
            <person name="Lilley C.J."/>
            <person name="Jones L.M."/>
            <person name="Kikuchi T."/>
            <person name="Reid A.J."/>
            <person name="Thorpe P."/>
            <person name="Tsai I.J."/>
            <person name="Beasley H."/>
            <person name="Blok V."/>
            <person name="Cock P.J.A."/>
            <person name="Van den Akker S.E."/>
            <person name="Holroyd N."/>
            <person name="Hunt M."/>
            <person name="Mantelin S."/>
            <person name="Naghra H."/>
            <person name="Pain A."/>
            <person name="Palomares-Rius J.E."/>
            <person name="Zarowiecki M."/>
            <person name="Berriman M."/>
            <person name="Jones J.T."/>
            <person name="Urwin P.E."/>
        </authorList>
    </citation>
    <scope>NUCLEOTIDE SEQUENCE [LARGE SCALE GENOMIC DNA]</scope>
    <source>
        <strain evidence="24">Lindley</strain>
    </source>
</reference>
<evidence type="ECO:0000256" key="7">
    <source>
        <dbReference type="ARBA" id="ARBA00011881"/>
    </source>
</evidence>
<dbReference type="GO" id="GO:0070991">
    <property type="term" value="F:medium-chain fatty acyl-CoA dehydrogenase activity"/>
    <property type="evidence" value="ECO:0007669"/>
    <property type="project" value="UniProtKB-EC"/>
</dbReference>
<keyword evidence="15" id="KW-0443">Lipid metabolism</keyword>
<dbReference type="FunFam" id="1.20.140.10:FF:000011">
    <property type="entry name" value="Medium-chain specific acyl-CoA dehydrogenase, mitochondrial"/>
    <property type="match status" value="2"/>
</dbReference>
<evidence type="ECO:0000256" key="18">
    <source>
        <dbReference type="ARBA" id="ARBA00047882"/>
    </source>
</evidence>
<comment type="subcellular location">
    <subcellularLocation>
        <location evidence="2">Membrane</location>
        <topology evidence="2">Multi-pass membrane protein</topology>
    </subcellularLocation>
    <subcellularLocation>
        <location evidence="3">Mitochondrion matrix</location>
    </subcellularLocation>
</comment>
<dbReference type="SUPFAM" id="SSF103506">
    <property type="entry name" value="Mitochondrial carrier"/>
    <property type="match status" value="1"/>
</dbReference>
<evidence type="ECO:0000256" key="17">
    <source>
        <dbReference type="ARBA" id="ARBA00023136"/>
    </source>
</evidence>
<dbReference type="InterPro" id="IPR013786">
    <property type="entry name" value="AcylCoA_DH/ox_N"/>
</dbReference>
<dbReference type="WBParaSite" id="GPLIN_000655100">
    <property type="protein sequence ID" value="GPLIN_000655100"/>
    <property type="gene ID" value="GPLIN_000655100"/>
</dbReference>
<dbReference type="Gene3D" id="2.40.110.10">
    <property type="entry name" value="Butyryl-CoA Dehydrogenase, subunit A, domain 2"/>
    <property type="match status" value="2"/>
</dbReference>
<dbReference type="PANTHER" id="PTHR43884">
    <property type="entry name" value="ACYL-COA DEHYDROGENASE"/>
    <property type="match status" value="1"/>
</dbReference>
<feature type="repeat" description="Solcar" evidence="20">
    <location>
        <begin position="772"/>
        <end position="852"/>
    </location>
</feature>
<dbReference type="InterPro" id="IPR018108">
    <property type="entry name" value="MCP_transmembrane"/>
</dbReference>
<dbReference type="InterPro" id="IPR006089">
    <property type="entry name" value="Acyl-CoA_DH_CS"/>
</dbReference>
<keyword evidence="12" id="KW-0276">Fatty acid metabolism</keyword>
<sequence length="1059" mass="116162">MLSLSLCSKCLFKRQFSASSRLFATSTSGLNFELTEDQKQLYSAVKKFTQDEIVPKAAHYDRTMEFPWEVIKKAHANGFMNVDIPSEYGGLDLELVSNVLISETIGYGCTGIGTAILGNDLAATPLIIGASEEVKKKFLSRLIDEPIMASYCVTEPGAGSDMWITNGGVASWYFVLARTDPKASTGTAFTAFVVDGDSPGIIRGKKEINMGQRCSDTRAISFEDVVVPSSQIIGAAGEGFKIAMKTFDKTRPIVAALAVGLAARALDEASKYSLERKTFGVPIAQHQGVSFLLADMAINLEMSRLMTYKSAQEVDSGRPGAYWASIAKCFAADTANQTAANTVQIFGGNGFNTEFPAEKLMRDAKIFQIYEGTSQIQRLVISRQLLQRQKAIQEGALKFAKEVIAPKAAEYDKTMAFPWDIIKQAHALGLMNPTIPEQYGGPGCSSLETSLIIEALSFGCSAIQLAIMGPSLALAPLLLAGNEEQKKKYAGMLASEPLIASYCVTEPGAGSDVSGVKTTAVLKGDKWLINGSKAWITGGGHAKWFFVLARSDSDPKTPAGKAFTAFVVDGDTPGIIRGKKEINMGQRCSDTRAITFEDVQVPKENVLGVPGAGFKVAMGAFDTTRPGVAAGALGVAWRALDEAAKYSLERTTFSVPIAHHQGVSFMLADMTINLELARLATYRAATDVDNGVRSSYFASIAKCFAADTAMQTTTNAVQIFGGNGFSTEYPVEKLMRDAKIYQIYEGTSQIQRLVIARQLLQKLCMLSNHSAKQRYKEFICGWTTGCIETCLLYPQTKLIFRQQLHNVLANDAIKQLRREGMRHLYRGLLPPLIQRTTTRSIMFGTFGKYQHAFGCDPNAASFTICHAVSAFLAGATEALLCPLERVQTLLQTTKHLDKFKNSAEAFRLMYKNYSPKEFYRGFSVIVLRNGCSNIMFFTLREPFRELVLRKLFQSNGGRTQTQHWCANFLSGAVLGACISTIFFPFNVIKSRMQSNIGVDFCTPWVMFNKILAERQGSVRALYRGAQLNFTRSLLTWGITNSLYELFMYELFDHENASPT</sequence>
<dbReference type="FunFam" id="2.40.110.10:FF:000007">
    <property type="entry name" value="Medium-chain specific acyl-CoA dehydrogenase, mitochondrial"/>
    <property type="match status" value="1"/>
</dbReference>
<dbReference type="InterPro" id="IPR009100">
    <property type="entry name" value="AcylCoA_DH/oxidase_NM_dom_sf"/>
</dbReference>
<dbReference type="InterPro" id="IPR036250">
    <property type="entry name" value="AcylCo_DH-like_C"/>
</dbReference>
<dbReference type="Pfam" id="PF00153">
    <property type="entry name" value="Mito_carr"/>
    <property type="match status" value="3"/>
</dbReference>
<dbReference type="GO" id="GO:0005759">
    <property type="term" value="C:mitochondrial matrix"/>
    <property type="evidence" value="ECO:0007669"/>
    <property type="project" value="UniProtKB-SubCell"/>
</dbReference>
<evidence type="ECO:0000256" key="12">
    <source>
        <dbReference type="ARBA" id="ARBA00022832"/>
    </source>
</evidence>
<evidence type="ECO:0000259" key="23">
    <source>
        <dbReference type="Pfam" id="PF02771"/>
    </source>
</evidence>
<dbReference type="InterPro" id="IPR023395">
    <property type="entry name" value="MCP_dom_sf"/>
</dbReference>
<dbReference type="Gene3D" id="1.20.140.10">
    <property type="entry name" value="Butyryl-CoA Dehydrogenase, subunit A, domain 3"/>
    <property type="match status" value="2"/>
</dbReference>
<evidence type="ECO:0000256" key="14">
    <source>
        <dbReference type="ARBA" id="ARBA00023002"/>
    </source>
</evidence>
<evidence type="ECO:0000259" key="21">
    <source>
        <dbReference type="Pfam" id="PF00441"/>
    </source>
</evidence>
<feature type="domain" description="Acyl-CoA dehydrogenase/oxidase N-terminal" evidence="23">
    <location>
        <begin position="388"/>
        <end position="495"/>
    </location>
</feature>
<evidence type="ECO:0000256" key="3">
    <source>
        <dbReference type="ARBA" id="ARBA00004305"/>
    </source>
</evidence>
<dbReference type="Pfam" id="PF02771">
    <property type="entry name" value="Acyl-CoA_dh_N"/>
    <property type="match status" value="2"/>
</dbReference>
<evidence type="ECO:0000256" key="2">
    <source>
        <dbReference type="ARBA" id="ARBA00004141"/>
    </source>
</evidence>
<keyword evidence="11" id="KW-0274">FAD</keyword>
<comment type="function">
    <text evidence="19">This enzyme is specific for acyl chain lengths of 4 to 16.</text>
</comment>
<dbReference type="Gene3D" id="1.50.40.10">
    <property type="entry name" value="Mitochondrial carrier domain"/>
    <property type="match status" value="1"/>
</dbReference>
<keyword evidence="10 20" id="KW-0812">Transmembrane</keyword>
<evidence type="ECO:0000259" key="22">
    <source>
        <dbReference type="Pfam" id="PF02770"/>
    </source>
</evidence>
<dbReference type="PANTHER" id="PTHR43884:SF12">
    <property type="entry name" value="ISOVALERYL-COA DEHYDROGENASE, MITOCHONDRIAL-RELATED"/>
    <property type="match status" value="1"/>
</dbReference>
<feature type="domain" description="Acyl-CoA dehydrogenase/oxidase N-terminal" evidence="23">
    <location>
        <begin position="35"/>
        <end position="144"/>
    </location>
</feature>
<comment type="cofactor">
    <cofactor evidence="1">
        <name>FAD</name>
        <dbReference type="ChEBI" id="CHEBI:57692"/>
    </cofactor>
</comment>
<keyword evidence="13" id="KW-0809">Transit peptide</keyword>
<dbReference type="Pfam" id="PF02770">
    <property type="entry name" value="Acyl-CoA_dh_M"/>
    <property type="match status" value="1"/>
</dbReference>
<comment type="subunit">
    <text evidence="7">Homotetramer.</text>
</comment>
<comment type="pathway">
    <text evidence="4">Lipid metabolism; mitochondrial fatty acid beta-oxidation.</text>
</comment>
<dbReference type="GO" id="GO:0006631">
    <property type="term" value="P:fatty acid metabolic process"/>
    <property type="evidence" value="ECO:0007669"/>
    <property type="project" value="UniProtKB-KW"/>
</dbReference>
<evidence type="ECO:0000256" key="20">
    <source>
        <dbReference type="PROSITE-ProRule" id="PRU00282"/>
    </source>
</evidence>
<protein>
    <recommendedName>
        <fullName evidence="8">medium-chain acyl-CoA dehydrogenase</fullName>
        <ecNumber evidence="8">1.3.8.7</ecNumber>
    </recommendedName>
</protein>
<feature type="domain" description="Acyl-CoA dehydrogenase/oxidase C-terminal" evidence="21">
    <location>
        <begin position="237"/>
        <end position="386"/>
    </location>
</feature>
<comment type="similarity">
    <text evidence="5">Belongs to the mitochondrial carrier (TC 2.A.29) family.</text>
</comment>
<dbReference type="Gene3D" id="1.10.540.10">
    <property type="entry name" value="Acyl-CoA dehydrogenase/oxidase, N-terminal domain"/>
    <property type="match status" value="2"/>
</dbReference>
<evidence type="ECO:0000256" key="11">
    <source>
        <dbReference type="ARBA" id="ARBA00022827"/>
    </source>
</evidence>
<dbReference type="AlphaFoldDB" id="A0A183C108"/>
<evidence type="ECO:0000256" key="13">
    <source>
        <dbReference type="ARBA" id="ARBA00022946"/>
    </source>
</evidence>
<dbReference type="FunFam" id="1.10.540.10:FF:000010">
    <property type="entry name" value="Medium-chain specific acyl-CoA dehydrogenase, mitochondrial"/>
    <property type="match status" value="1"/>
</dbReference>
<dbReference type="PROSITE" id="PS50920">
    <property type="entry name" value="SOLCAR"/>
    <property type="match status" value="3"/>
</dbReference>
<evidence type="ECO:0000256" key="19">
    <source>
        <dbReference type="ARBA" id="ARBA00059733"/>
    </source>
</evidence>
<feature type="repeat" description="Solcar" evidence="20">
    <location>
        <begin position="861"/>
        <end position="946"/>
    </location>
</feature>
<evidence type="ECO:0000256" key="16">
    <source>
        <dbReference type="ARBA" id="ARBA00023128"/>
    </source>
</evidence>
<keyword evidence="16" id="KW-0496">Mitochondrion</keyword>
<comment type="catalytic activity">
    <reaction evidence="18">
        <text>a medium-chain 2,3-saturated fatty acyl-CoA + oxidized [electron-transfer flavoprotein] + H(+) = a medium-chain (2E)-enoyl-CoA + reduced [electron-transfer flavoprotein]</text>
        <dbReference type="Rhea" id="RHEA:14477"/>
        <dbReference type="Rhea" id="RHEA-COMP:10685"/>
        <dbReference type="Rhea" id="RHEA-COMP:10686"/>
        <dbReference type="ChEBI" id="CHEBI:15378"/>
        <dbReference type="ChEBI" id="CHEBI:57692"/>
        <dbReference type="ChEBI" id="CHEBI:58307"/>
        <dbReference type="ChEBI" id="CHEBI:83723"/>
        <dbReference type="ChEBI" id="CHEBI:83726"/>
        <dbReference type="EC" id="1.3.8.7"/>
    </reaction>
</comment>
<evidence type="ECO:0000256" key="5">
    <source>
        <dbReference type="ARBA" id="ARBA00006375"/>
    </source>
</evidence>
<accession>A0A183C108</accession>
<organism evidence="24 25">
    <name type="scientific">Globodera pallida</name>
    <name type="common">Potato cyst nematode worm</name>
    <name type="synonym">Heterodera pallida</name>
    <dbReference type="NCBI Taxonomy" id="36090"/>
    <lineage>
        <taxon>Eukaryota</taxon>
        <taxon>Metazoa</taxon>
        <taxon>Ecdysozoa</taxon>
        <taxon>Nematoda</taxon>
        <taxon>Chromadorea</taxon>
        <taxon>Rhabditida</taxon>
        <taxon>Tylenchina</taxon>
        <taxon>Tylenchomorpha</taxon>
        <taxon>Tylenchoidea</taxon>
        <taxon>Heteroderidae</taxon>
        <taxon>Heteroderinae</taxon>
        <taxon>Globodera</taxon>
    </lineage>
</organism>
<dbReference type="InterPro" id="IPR037069">
    <property type="entry name" value="AcylCoA_DH/ox_N_sf"/>
</dbReference>
<dbReference type="GO" id="GO:0016020">
    <property type="term" value="C:membrane"/>
    <property type="evidence" value="ECO:0007669"/>
    <property type="project" value="UniProtKB-SubCell"/>
</dbReference>
<keyword evidence="24" id="KW-1185">Reference proteome</keyword>
<dbReference type="Pfam" id="PF00441">
    <property type="entry name" value="Acyl-CoA_dh_1"/>
    <property type="match status" value="2"/>
</dbReference>
<keyword evidence="14" id="KW-0560">Oxidoreductase</keyword>
<dbReference type="InterPro" id="IPR006091">
    <property type="entry name" value="Acyl-CoA_Oxase/DH_mid-dom"/>
</dbReference>
<dbReference type="PROSITE" id="PS00073">
    <property type="entry name" value="ACYL_COA_DH_2"/>
    <property type="match status" value="2"/>
</dbReference>
<evidence type="ECO:0000256" key="6">
    <source>
        <dbReference type="ARBA" id="ARBA00009347"/>
    </source>
</evidence>
<evidence type="ECO:0000256" key="9">
    <source>
        <dbReference type="ARBA" id="ARBA00022630"/>
    </source>
</evidence>
<dbReference type="GO" id="GO:0050660">
    <property type="term" value="F:flavin adenine dinucleotide binding"/>
    <property type="evidence" value="ECO:0007669"/>
    <property type="project" value="InterPro"/>
</dbReference>
<dbReference type="InterPro" id="IPR009075">
    <property type="entry name" value="AcylCo_DH/oxidase_C"/>
</dbReference>
<feature type="repeat" description="Solcar" evidence="20">
    <location>
        <begin position="962"/>
        <end position="1049"/>
    </location>
</feature>